<dbReference type="GO" id="GO:0008168">
    <property type="term" value="F:methyltransferase activity"/>
    <property type="evidence" value="ECO:0007669"/>
    <property type="project" value="UniProtKB-KW"/>
</dbReference>
<evidence type="ECO:0000256" key="4">
    <source>
        <dbReference type="ARBA" id="ARBA00013673"/>
    </source>
</evidence>
<dbReference type="InterPro" id="IPR006700">
    <property type="entry name" value="RsmE"/>
</dbReference>
<evidence type="ECO:0000256" key="10">
    <source>
        <dbReference type="ARBA" id="ARBA00025699"/>
    </source>
</evidence>
<feature type="domain" description="Ribosomal RNA small subunit methyltransferase E methyltransferase" evidence="13">
    <location>
        <begin position="75"/>
        <end position="238"/>
    </location>
</feature>
<dbReference type="GO" id="GO:0032259">
    <property type="term" value="P:methylation"/>
    <property type="evidence" value="ECO:0007669"/>
    <property type="project" value="UniProtKB-KW"/>
</dbReference>
<keyword evidence="8 12" id="KW-0808">Transferase</keyword>
<evidence type="ECO:0000313" key="15">
    <source>
        <dbReference type="EMBL" id="MBO1926929.1"/>
    </source>
</evidence>
<dbReference type="EMBL" id="JAGETV010000006">
    <property type="protein sequence ID" value="MBO1926929.1"/>
    <property type="molecule type" value="Genomic_DNA"/>
</dbReference>
<name>A0ABS3Q3N1_9GAMM</name>
<evidence type="ECO:0000259" key="13">
    <source>
        <dbReference type="Pfam" id="PF04452"/>
    </source>
</evidence>
<dbReference type="Proteomes" id="UP000664835">
    <property type="component" value="Unassembled WGS sequence"/>
</dbReference>
<dbReference type="NCBIfam" id="TIGR00046">
    <property type="entry name" value="RsmE family RNA methyltransferase"/>
    <property type="match status" value="1"/>
</dbReference>
<dbReference type="RefSeq" id="WP_208148375.1">
    <property type="nucleotide sequence ID" value="NZ_JAGETV010000006.1"/>
</dbReference>
<gene>
    <name evidence="15" type="ORF">J3998_05010</name>
</gene>
<dbReference type="InterPro" id="IPR046886">
    <property type="entry name" value="RsmE_MTase_dom"/>
</dbReference>
<dbReference type="Gene3D" id="3.40.1280.10">
    <property type="match status" value="1"/>
</dbReference>
<comment type="function">
    <text evidence="10 12">Specifically methylates the N3 position of the uracil ring of uridine 1498 (m3U1498) in 16S rRNA. Acts on the fully assembled 30S ribosomal subunit.</text>
</comment>
<feature type="domain" description="Ribosomal RNA small subunit methyltransferase E PUA-like" evidence="14">
    <location>
        <begin position="20"/>
        <end position="66"/>
    </location>
</feature>
<dbReference type="SUPFAM" id="SSF88697">
    <property type="entry name" value="PUA domain-like"/>
    <property type="match status" value="1"/>
</dbReference>
<evidence type="ECO:0000256" key="3">
    <source>
        <dbReference type="ARBA" id="ARBA00012328"/>
    </source>
</evidence>
<evidence type="ECO:0000256" key="1">
    <source>
        <dbReference type="ARBA" id="ARBA00004496"/>
    </source>
</evidence>
<dbReference type="InterPro" id="IPR029026">
    <property type="entry name" value="tRNA_m1G_MTases_N"/>
</dbReference>
<evidence type="ECO:0000256" key="6">
    <source>
        <dbReference type="ARBA" id="ARBA00022552"/>
    </source>
</evidence>
<sequence length="244" mass="26856">MRTVRLHLPVEFISGQTLSLTKEQAHYALTVLRLKNNTVLELFDGQGNLAQGTLLVEGRRDASVQVGTVSQSHNESPLDTILLQGISRGDRMDYSLQKAVELGVKAIQPLFTERCEVKLKDDKIDKRRAQWQAIVINACEQSGRAFVPEVLPLMTLKEFWQQNPSIQGIVCDPYAKQTLAQMATPNFKQPLNILVGPEGGLTDEEVGLAVQQGCTAIQLGPRILRTETAGPAMLAIAQSLWGDI</sequence>
<dbReference type="PIRSF" id="PIRSF015601">
    <property type="entry name" value="MTase_slr0722"/>
    <property type="match status" value="1"/>
</dbReference>
<dbReference type="EC" id="2.1.1.193" evidence="3 12"/>
<evidence type="ECO:0000256" key="9">
    <source>
        <dbReference type="ARBA" id="ARBA00022691"/>
    </source>
</evidence>
<comment type="caution">
    <text evidence="15">The sequence shown here is derived from an EMBL/GenBank/DDBJ whole genome shotgun (WGS) entry which is preliminary data.</text>
</comment>
<keyword evidence="7 12" id="KW-0489">Methyltransferase</keyword>
<dbReference type="Pfam" id="PF20260">
    <property type="entry name" value="PUA_4"/>
    <property type="match status" value="1"/>
</dbReference>
<evidence type="ECO:0000256" key="5">
    <source>
        <dbReference type="ARBA" id="ARBA00022490"/>
    </source>
</evidence>
<evidence type="ECO:0000256" key="2">
    <source>
        <dbReference type="ARBA" id="ARBA00005528"/>
    </source>
</evidence>
<protein>
    <recommendedName>
        <fullName evidence="4 12">Ribosomal RNA small subunit methyltransferase E</fullName>
        <ecNumber evidence="3 12">2.1.1.193</ecNumber>
    </recommendedName>
</protein>
<dbReference type="PANTHER" id="PTHR30027:SF3">
    <property type="entry name" value="16S RRNA (URACIL(1498)-N(3))-METHYLTRANSFERASE"/>
    <property type="match status" value="1"/>
</dbReference>
<dbReference type="Gene3D" id="2.40.240.20">
    <property type="entry name" value="Hypothetical PUA domain-like, domain 1"/>
    <property type="match status" value="1"/>
</dbReference>
<comment type="catalytic activity">
    <reaction evidence="11 12">
        <text>uridine(1498) in 16S rRNA + S-adenosyl-L-methionine = N(3)-methyluridine(1498) in 16S rRNA + S-adenosyl-L-homocysteine + H(+)</text>
        <dbReference type="Rhea" id="RHEA:42920"/>
        <dbReference type="Rhea" id="RHEA-COMP:10283"/>
        <dbReference type="Rhea" id="RHEA-COMP:10284"/>
        <dbReference type="ChEBI" id="CHEBI:15378"/>
        <dbReference type="ChEBI" id="CHEBI:57856"/>
        <dbReference type="ChEBI" id="CHEBI:59789"/>
        <dbReference type="ChEBI" id="CHEBI:65315"/>
        <dbReference type="ChEBI" id="CHEBI:74502"/>
        <dbReference type="EC" id="2.1.1.193"/>
    </reaction>
</comment>
<accession>A0ABS3Q3N1</accession>
<keyword evidence="6 12" id="KW-0698">rRNA processing</keyword>
<reference evidence="15 16" key="1">
    <citation type="submission" date="2021-03" db="EMBL/GenBank/DDBJ databases">
        <title>Thiomicrorhabdus sp.nov.,novel sulfur-oxidizing bacteria isolated from coastal sediment.</title>
        <authorList>
            <person name="Liu X."/>
        </authorList>
    </citation>
    <scope>NUCLEOTIDE SEQUENCE [LARGE SCALE GENOMIC DNA]</scope>
    <source>
        <strain evidence="15 16">6S2-11</strain>
    </source>
</reference>
<dbReference type="CDD" id="cd18084">
    <property type="entry name" value="RsmE-like"/>
    <property type="match status" value="1"/>
</dbReference>
<keyword evidence="16" id="KW-1185">Reference proteome</keyword>
<dbReference type="InterPro" id="IPR029028">
    <property type="entry name" value="Alpha/beta_knot_MTases"/>
</dbReference>
<organism evidence="15 16">
    <name type="scientific">Thiomicrorhabdus marina</name>
    <dbReference type="NCBI Taxonomy" id="2818442"/>
    <lineage>
        <taxon>Bacteria</taxon>
        <taxon>Pseudomonadati</taxon>
        <taxon>Pseudomonadota</taxon>
        <taxon>Gammaproteobacteria</taxon>
        <taxon>Thiotrichales</taxon>
        <taxon>Piscirickettsiaceae</taxon>
        <taxon>Thiomicrorhabdus</taxon>
    </lineage>
</organism>
<evidence type="ECO:0000256" key="12">
    <source>
        <dbReference type="PIRNR" id="PIRNR015601"/>
    </source>
</evidence>
<evidence type="ECO:0000256" key="7">
    <source>
        <dbReference type="ARBA" id="ARBA00022603"/>
    </source>
</evidence>
<evidence type="ECO:0000256" key="11">
    <source>
        <dbReference type="ARBA" id="ARBA00047944"/>
    </source>
</evidence>
<proteinExistence type="inferred from homology"/>
<comment type="similarity">
    <text evidence="2 12">Belongs to the RNA methyltransferase RsmE family.</text>
</comment>
<evidence type="ECO:0000259" key="14">
    <source>
        <dbReference type="Pfam" id="PF20260"/>
    </source>
</evidence>
<dbReference type="PANTHER" id="PTHR30027">
    <property type="entry name" value="RIBOSOMAL RNA SMALL SUBUNIT METHYLTRANSFERASE E"/>
    <property type="match status" value="1"/>
</dbReference>
<comment type="subcellular location">
    <subcellularLocation>
        <location evidence="1 12">Cytoplasm</location>
    </subcellularLocation>
</comment>
<keyword evidence="9 12" id="KW-0949">S-adenosyl-L-methionine</keyword>
<dbReference type="Pfam" id="PF04452">
    <property type="entry name" value="Methyltrans_RNA"/>
    <property type="match status" value="1"/>
</dbReference>
<evidence type="ECO:0000313" key="16">
    <source>
        <dbReference type="Proteomes" id="UP000664835"/>
    </source>
</evidence>
<dbReference type="SUPFAM" id="SSF75217">
    <property type="entry name" value="alpha/beta knot"/>
    <property type="match status" value="1"/>
</dbReference>
<dbReference type="InterPro" id="IPR046887">
    <property type="entry name" value="RsmE_PUA-like"/>
</dbReference>
<dbReference type="NCBIfam" id="NF008692">
    <property type="entry name" value="PRK11713.1-5"/>
    <property type="match status" value="1"/>
</dbReference>
<dbReference type="InterPro" id="IPR015947">
    <property type="entry name" value="PUA-like_sf"/>
</dbReference>
<keyword evidence="5 12" id="KW-0963">Cytoplasm</keyword>
<evidence type="ECO:0000256" key="8">
    <source>
        <dbReference type="ARBA" id="ARBA00022679"/>
    </source>
</evidence>